<dbReference type="STRING" id="512564.MCRO_0379"/>
<dbReference type="RefSeq" id="WP_013054432.1">
    <property type="nucleotide sequence ID" value="NC_014014.1"/>
</dbReference>
<reference key="2">
    <citation type="submission" date="2010-03" db="EMBL/GenBank/DDBJ databases">
        <authorList>
            <person name="Ma Z."/>
            <person name="Wang X."/>
            <person name="Liu H."/>
        </authorList>
    </citation>
    <scope>NUCLEOTIDE SEQUENCE</scope>
    <source>
        <strain>MP145</strain>
    </source>
</reference>
<dbReference type="InterPro" id="IPR007074">
    <property type="entry name" value="LicD/FKTN/FKRP_NTP_transf"/>
</dbReference>
<dbReference type="HOGENOM" id="CLU_1097619_0_0_14"/>
<dbReference type="PANTHER" id="PTHR43404:SF2">
    <property type="entry name" value="LIPOPOLYSACCHARIDE CHOLINEPHOSPHOTRANSFERASE LICD"/>
    <property type="match status" value="1"/>
</dbReference>
<sequence length="253" mass="30580">MDVKTKNKQKELLKIFDEFLLICNKNNLFYSLAYGTLLGAYRKEKMIEWDEDMDLLIDEKTYDFLKINHPDNIIYKPEENNPYPIPKFVIKKDEFNIDAASIDLFVITKSTMKQLNKYCNSPFIKIRAFKASMNRNVFFKYKKLSKVLSFLCNLFFFWSKKLTTDEAIKYLNRTKQEKDTYFITCWPKNSYKKQNILHNEKINELKVITFENRSVKCIGNVEELLEQWYGKDFRVEKKDNKTKFYGYYELWKK</sequence>
<dbReference type="eggNOG" id="COG3475">
    <property type="taxonomic scope" value="Bacteria"/>
</dbReference>
<evidence type="ECO:0000313" key="3">
    <source>
        <dbReference type="Proteomes" id="UP000001845"/>
    </source>
</evidence>
<dbReference type="EMBL" id="CP001991">
    <property type="protein sequence ID" value="ADE19656.1"/>
    <property type="molecule type" value="Genomic_DNA"/>
</dbReference>
<dbReference type="GO" id="GO:0009100">
    <property type="term" value="P:glycoprotein metabolic process"/>
    <property type="evidence" value="ECO:0007669"/>
    <property type="project" value="UniProtKB-ARBA"/>
</dbReference>
<name>D5E5H1_MYCCM</name>
<accession>D5E5H1</accession>
<dbReference type="InterPro" id="IPR052942">
    <property type="entry name" value="LPS_cholinephosphotransferase"/>
</dbReference>
<dbReference type="AlphaFoldDB" id="D5E5H1"/>
<dbReference type="OrthoDB" id="398797at2"/>
<evidence type="ECO:0000259" key="1">
    <source>
        <dbReference type="Pfam" id="PF04991"/>
    </source>
</evidence>
<evidence type="ECO:0000313" key="2">
    <source>
        <dbReference type="EMBL" id="ADE19656.1"/>
    </source>
</evidence>
<dbReference type="KEGG" id="mcd:MCRO_0379"/>
<proteinExistence type="predicted"/>
<dbReference type="Pfam" id="PF04991">
    <property type="entry name" value="LicD"/>
    <property type="match status" value="1"/>
</dbReference>
<dbReference type="PANTHER" id="PTHR43404">
    <property type="entry name" value="LIPOPOLYSACCHARIDE CHOLINEPHOSPHOTRANSFERASE LICD"/>
    <property type="match status" value="1"/>
</dbReference>
<organism evidence="2 3">
    <name type="scientific">Mycoplasma crocodyli (strain ATCC 51981 / MP145)</name>
    <dbReference type="NCBI Taxonomy" id="512564"/>
    <lineage>
        <taxon>Bacteria</taxon>
        <taxon>Bacillati</taxon>
        <taxon>Mycoplasmatota</taxon>
        <taxon>Mollicutes</taxon>
        <taxon>Mycoplasmataceae</taxon>
        <taxon>Mycoplasma</taxon>
    </lineage>
</organism>
<feature type="domain" description="LicD/FKTN/FKRP nucleotidyltransferase" evidence="1">
    <location>
        <begin position="23"/>
        <end position="230"/>
    </location>
</feature>
<keyword evidence="3" id="KW-1185">Reference proteome</keyword>
<reference evidence="2 3" key="3">
    <citation type="journal article" date="2011" name="J. Bacteriol.">
        <title>Genome sequences of Mycoplasma alligatoris A21JP2T and Mycoplasma crocodyli MP145T.</title>
        <authorList>
            <person name="Brown D.R."/>
            <person name="Farmerie W.G."/>
            <person name="May M."/>
            <person name="Benders G.A."/>
            <person name="Durkin A.S."/>
            <person name="Hlavinka K."/>
            <person name="Hostetler J."/>
            <person name="Jackson J."/>
            <person name="Johnson J."/>
            <person name="Miller R.H."/>
            <person name="Paralanov V."/>
            <person name="Radune D."/>
            <person name="Szczypinski B."/>
            <person name="Glass J.I."/>
        </authorList>
    </citation>
    <scope>NUCLEOTIDE SEQUENCE [LARGE SCALE GENOMIC DNA]</scope>
    <source>
        <strain evidence="3">ATCC 51981 / MP145</strain>
    </source>
</reference>
<gene>
    <name evidence="2" type="ordered locus">MCRO_0379</name>
</gene>
<protein>
    <recommendedName>
        <fullName evidence="1">LicD/FKTN/FKRP nucleotidyltransferase domain-containing protein</fullName>
    </recommendedName>
</protein>
<dbReference type="Proteomes" id="UP000001845">
    <property type="component" value="Chromosome"/>
</dbReference>
<reference evidence="3" key="1">
    <citation type="submission" date="2010-03" db="EMBL/GenBank/DDBJ databases">
        <title>The complete genome of Mycoplasma crocodyli MP145.</title>
        <authorList>
            <person name="Glass J.I."/>
            <person name="Durkin A.S."/>
            <person name="Hostetler J."/>
            <person name="Jackson J."/>
            <person name="Johnson J."/>
            <person name="May M.A."/>
            <person name="Paralanov V."/>
            <person name="Radune D."/>
            <person name="Szczypinski B."/>
            <person name="Brown D.R."/>
        </authorList>
    </citation>
    <scope>NUCLEOTIDE SEQUENCE [LARGE SCALE GENOMIC DNA]</scope>
    <source>
        <strain evidence="3">ATCC 51981 / MP145</strain>
    </source>
</reference>
<dbReference type="NCBIfam" id="NF045866">
    <property type="entry name" value="GGPL_Ptran_Mf1"/>
    <property type="match status" value="1"/>
</dbReference>